<gene>
    <name evidence="3" type="primary">LOC117308649</name>
</gene>
<feature type="region of interest" description="Disordered" evidence="1">
    <location>
        <begin position="52"/>
        <end position="91"/>
    </location>
</feature>
<feature type="compositionally biased region" description="Polar residues" evidence="1">
    <location>
        <begin position="259"/>
        <end position="272"/>
    </location>
</feature>
<evidence type="ECO:0000313" key="2">
    <source>
        <dbReference type="Proteomes" id="UP000245320"/>
    </source>
</evidence>
<accession>A0A6J3Q9F4</accession>
<sequence>MLSLRERLSHSPRLTPHLTQLLKPYREWIPGRAVLFLGLRAGRRASRGARIAREPSGVWGPEDHPPPPAVPSLAQPPPGSGWARQPQGPEAGRRSWAFLQGRGEGEGRWGGGRVEPKDALLVPAPLAQLRSPGGLGGRPSSHQLALHRVTGKEELPVKAEDRVGGLAMWPKPGWARLGAAPAVSPGPVRVWLSRGRSSAAAAARPTRGRPAVSLSRAGERPCAFTRPESREVSGRQAAAAAGGLRHVLGEGSQGARGNDSLSPSVPQGSRSTAVGLARESQVTPYAPASKDSFQLTVRFERSPLVSMTRKTGFTRSFRCRGQDPGASQEESPADGAPLGQFHLGSVGLAQPSGCAKSILRKDCKPIFIWFSLKTKQKTTCEFLTIGKILTKILISSELLFLRGSELAGAEQLCSLLSAVCF</sequence>
<dbReference type="Proteomes" id="UP000245320">
    <property type="component" value="Chromosome 17"/>
</dbReference>
<evidence type="ECO:0000313" key="3">
    <source>
        <dbReference type="RefSeq" id="XP_033698762.1"/>
    </source>
</evidence>
<organism evidence="2 3">
    <name type="scientific">Tursiops truncatus</name>
    <name type="common">Atlantic bottle-nosed dolphin</name>
    <name type="synonym">Delphinus truncatus</name>
    <dbReference type="NCBI Taxonomy" id="9739"/>
    <lineage>
        <taxon>Eukaryota</taxon>
        <taxon>Metazoa</taxon>
        <taxon>Chordata</taxon>
        <taxon>Craniata</taxon>
        <taxon>Vertebrata</taxon>
        <taxon>Euteleostomi</taxon>
        <taxon>Mammalia</taxon>
        <taxon>Eutheria</taxon>
        <taxon>Laurasiatheria</taxon>
        <taxon>Artiodactyla</taxon>
        <taxon>Whippomorpha</taxon>
        <taxon>Cetacea</taxon>
        <taxon>Odontoceti</taxon>
        <taxon>Delphinidae</taxon>
        <taxon>Tursiops</taxon>
    </lineage>
</organism>
<proteinExistence type="predicted"/>
<reference evidence="3" key="1">
    <citation type="submission" date="2025-08" db="UniProtKB">
        <authorList>
            <consortium name="RefSeq"/>
        </authorList>
    </citation>
    <scope>IDENTIFICATION</scope>
    <source>
        <tissue evidence="3">Spleen</tissue>
    </source>
</reference>
<dbReference type="GeneID" id="117308649"/>
<keyword evidence="2" id="KW-1185">Reference proteome</keyword>
<dbReference type="InParanoid" id="A0A6J3Q9F4"/>
<feature type="region of interest" description="Disordered" evidence="1">
    <location>
        <begin position="248"/>
        <end position="278"/>
    </location>
</feature>
<dbReference type="RefSeq" id="XP_033698762.1">
    <property type="nucleotide sequence ID" value="XM_033842871.1"/>
</dbReference>
<dbReference type="AlphaFoldDB" id="A0A6J3Q9F4"/>
<protein>
    <submittedName>
        <fullName evidence="3">Uncharacterized protein LOC117308649</fullName>
    </submittedName>
</protein>
<evidence type="ECO:0000256" key="1">
    <source>
        <dbReference type="SAM" id="MobiDB-lite"/>
    </source>
</evidence>
<feature type="compositionally biased region" description="Pro residues" evidence="1">
    <location>
        <begin position="66"/>
        <end position="79"/>
    </location>
</feature>
<name>A0A6J3Q9F4_TURTR</name>